<evidence type="ECO:0000313" key="1">
    <source>
        <dbReference type="EMBL" id="GAA4415876.1"/>
    </source>
</evidence>
<reference evidence="2" key="1">
    <citation type="journal article" date="2019" name="Int. J. Syst. Evol. Microbiol.">
        <title>The Global Catalogue of Microorganisms (GCM) 10K type strain sequencing project: providing services to taxonomists for standard genome sequencing and annotation.</title>
        <authorList>
            <consortium name="The Broad Institute Genomics Platform"/>
            <consortium name="The Broad Institute Genome Sequencing Center for Infectious Disease"/>
            <person name="Wu L."/>
            <person name="Ma J."/>
        </authorList>
    </citation>
    <scope>NUCLEOTIDE SEQUENCE [LARGE SCALE GENOMIC DNA]</scope>
    <source>
        <strain evidence="2">JCM 17810</strain>
    </source>
</reference>
<evidence type="ECO:0000313" key="2">
    <source>
        <dbReference type="Proteomes" id="UP001500622"/>
    </source>
</evidence>
<accession>A0ABP8KT45</accession>
<organism evidence="1 2">
    <name type="scientific">Georgenia halophila</name>
    <dbReference type="NCBI Taxonomy" id="620889"/>
    <lineage>
        <taxon>Bacteria</taxon>
        <taxon>Bacillati</taxon>
        <taxon>Actinomycetota</taxon>
        <taxon>Actinomycetes</taxon>
        <taxon>Micrococcales</taxon>
        <taxon>Bogoriellaceae</taxon>
        <taxon>Georgenia</taxon>
    </lineage>
</organism>
<keyword evidence="2" id="KW-1185">Reference proteome</keyword>
<dbReference type="Proteomes" id="UP001500622">
    <property type="component" value="Unassembled WGS sequence"/>
</dbReference>
<comment type="caution">
    <text evidence="1">The sequence shown here is derived from an EMBL/GenBank/DDBJ whole genome shotgun (WGS) entry which is preliminary data.</text>
</comment>
<dbReference type="RefSeq" id="WP_345214686.1">
    <property type="nucleotide sequence ID" value="NZ_BAABGN010000001.1"/>
</dbReference>
<dbReference type="EMBL" id="BAABGN010000001">
    <property type="protein sequence ID" value="GAA4415876.1"/>
    <property type="molecule type" value="Genomic_DNA"/>
</dbReference>
<name>A0ABP8KT45_9MICO</name>
<protein>
    <submittedName>
        <fullName evidence="1">Uncharacterized protein</fullName>
    </submittedName>
</protein>
<gene>
    <name evidence="1" type="ORF">GCM10023169_02630</name>
</gene>
<sequence length="73" mass="7903">MESTGFIDVNLRGLEGPNVGALELLPDDPHVVQLGIDLAERAESLVLKRGGSLDELAEHSPHIMAMGYRGRHT</sequence>
<proteinExistence type="predicted"/>